<dbReference type="AlphaFoldDB" id="A0A395LKI8"/>
<feature type="binding site" evidence="1">
    <location>
        <position position="918"/>
    </location>
    <ligand>
        <name>Zn(2+)</name>
        <dbReference type="ChEBI" id="CHEBI:29105"/>
    </ligand>
</feature>
<sequence length="1038" mass="111569">MDPAIHRIAARAAPLGERFGPDWQAADSAESLELGRARLDRWKDRVAQGDEDAFRTRLDWLDLPGEDALVRRLGEGSLAQLPDWAGFLADALDRGETRFDEACAHPFGPVFAGFVDAAIEQLPSQWREVFAPPAASRLIDDLFVKLSYLGAPVLQVEFAAFRSAHPGPGTERFDAFCARMAAGGLVTLCEEHAALARLLAITCQQWVGHVGTMAREVAEDREAIAATFGTDADARVEAIEPSLSDAHNHGRSVAIMRFTGGLRLAYKPRSVGIEARWFALLASLDGEAGEFRSLAVLDRGDRGWVEIAEHGPLDDAGQAAAYYRRAGNLLALLYTLEASDCFHENVVAQGAFPVLIDMETLMHPLIRPEDGGSSGASAASGQAQDLLFNSVLRAGLLPVWEAGGDGRVVDISGLGAHAEQVTSYVRRRWRAINTDAMTLHHEAIVVESIHHLPFLDGKPLHVGDHVEPVVEGFEETYRALVERRDALLAPGGGIDAMRGETLRVVFHPTRLYGLMLKRLGAPRSMRCGVDRSIEMEVMARFYLTQPGKRAFRRLLEAERAALERQDIPLFTFAAGSTALPLPDADPIRDAFPRAAIERIADRLRRMDEADLALQSEIVRASLVMASAQAHDPPAFATPAPSRTRPMTRERAQAAASAIGRQLADRAIHAANGSVTWIAPQILANSNRYELRPLRLDLYGGQAGVALFLAALSRVTGEQRDLALSALLPLRRSAQPRTLQSFIDSGHTIGGATGIGSIVYALTRCAQLLDAPDLFEDALATARLIDADAIAGDREHDAMSGSAGTLLGLLPLYEATGDRSVLDRARMCGEHLLATMQDMPGGCGWASGSYPPTTGLSHGASGVALALVRLAAATGDERFGCVADKAIAFESAFIDRDARNWRDLREGAEAPASFMNTWCHGALGIGLTRLALERAGDHQDDIALALSRNIDAPPLAKDGLCCGTMARTELLLATGHGGAALAVAGEVLDRAENAGHFSLSGVAGADFFDPSLYQGLSGIGYQLLRIVEPAQIPSLLTWD</sequence>
<protein>
    <submittedName>
        <fullName evidence="3">Type 2 lantipeptide synthetase LanM</fullName>
    </submittedName>
</protein>
<comment type="caution">
    <text evidence="3">The sequence shown here is derived from an EMBL/GenBank/DDBJ whole genome shotgun (WGS) entry which is preliminary data.</text>
</comment>
<feature type="domain" description="Lantibiotic biosynthesis protein dehydration" evidence="2">
    <location>
        <begin position="194"/>
        <end position="572"/>
    </location>
</feature>
<proteinExistence type="predicted"/>
<reference evidence="3 4" key="1">
    <citation type="submission" date="2018-07" db="EMBL/GenBank/DDBJ databases">
        <title>Erythrobacter nanhaiensis sp. nov., a novel member of the genus Erythrobacter isolated from the South China Sea.</title>
        <authorList>
            <person name="Chen X."/>
            <person name="Liu J."/>
        </authorList>
    </citation>
    <scope>NUCLEOTIDE SEQUENCE [LARGE SCALE GENOMIC DNA]</scope>
    <source>
        <strain evidence="3 4">S-5</strain>
    </source>
</reference>
<dbReference type="RefSeq" id="WP_115491419.1">
    <property type="nucleotide sequence ID" value="NZ_JACHWW010000001.1"/>
</dbReference>
<dbReference type="InterPro" id="IPR012341">
    <property type="entry name" value="6hp_glycosidase-like_sf"/>
</dbReference>
<dbReference type="InterPro" id="IPR025410">
    <property type="entry name" value="Lant_dehyd"/>
</dbReference>
<dbReference type="Pfam" id="PF05147">
    <property type="entry name" value="LANC_like"/>
    <property type="match status" value="1"/>
</dbReference>
<dbReference type="OrthoDB" id="9148343at2"/>
<evidence type="ECO:0000256" key="1">
    <source>
        <dbReference type="PIRSR" id="PIRSR607822-1"/>
    </source>
</evidence>
<dbReference type="PRINTS" id="PR01950">
    <property type="entry name" value="LANCSUPER"/>
</dbReference>
<dbReference type="SMART" id="SM01260">
    <property type="entry name" value="LANC_like"/>
    <property type="match status" value="1"/>
</dbReference>
<evidence type="ECO:0000259" key="2">
    <source>
        <dbReference type="Pfam" id="PF13575"/>
    </source>
</evidence>
<organism evidence="3 4">
    <name type="scientific">Alteriqipengyuania lutimaris</name>
    <dbReference type="NCBI Taxonomy" id="1538146"/>
    <lineage>
        <taxon>Bacteria</taxon>
        <taxon>Pseudomonadati</taxon>
        <taxon>Pseudomonadota</taxon>
        <taxon>Alphaproteobacteria</taxon>
        <taxon>Sphingomonadales</taxon>
        <taxon>Erythrobacteraceae</taxon>
        <taxon>Alteriqipengyuania</taxon>
    </lineage>
</organism>
<keyword evidence="1" id="KW-0479">Metal-binding</keyword>
<dbReference type="InterPro" id="IPR017146">
    <property type="entry name" value="Lanti_2_LanM"/>
</dbReference>
<dbReference type="CDD" id="cd04792">
    <property type="entry name" value="LanM-like"/>
    <property type="match status" value="1"/>
</dbReference>
<dbReference type="InterPro" id="IPR007822">
    <property type="entry name" value="LANC-like"/>
</dbReference>
<dbReference type="EMBL" id="QRBB01000001">
    <property type="protein sequence ID" value="RDS77199.1"/>
    <property type="molecule type" value="Genomic_DNA"/>
</dbReference>
<evidence type="ECO:0000313" key="4">
    <source>
        <dbReference type="Proteomes" id="UP000254101"/>
    </source>
</evidence>
<name>A0A395LKI8_9SPHN</name>
<keyword evidence="1" id="KW-0862">Zinc</keyword>
<keyword evidence="4" id="KW-1185">Reference proteome</keyword>
<dbReference type="Pfam" id="PF13575">
    <property type="entry name" value="DUF4135"/>
    <property type="match status" value="1"/>
</dbReference>
<dbReference type="PIRSF" id="PIRSF037228">
    <property type="entry name" value="Lant_mod_RumM"/>
    <property type="match status" value="1"/>
</dbReference>
<dbReference type="GO" id="GO:0031179">
    <property type="term" value="P:peptide modification"/>
    <property type="evidence" value="ECO:0007669"/>
    <property type="project" value="InterPro"/>
</dbReference>
<dbReference type="GO" id="GO:0046872">
    <property type="term" value="F:metal ion binding"/>
    <property type="evidence" value="ECO:0007669"/>
    <property type="project" value="UniProtKB-KW"/>
</dbReference>
<evidence type="ECO:0000313" key="3">
    <source>
        <dbReference type="EMBL" id="RDS77199.1"/>
    </source>
</evidence>
<dbReference type="Gene3D" id="1.50.10.10">
    <property type="match status" value="1"/>
</dbReference>
<dbReference type="NCBIfam" id="TIGR03897">
    <property type="entry name" value="lanti_2_LanM"/>
    <property type="match status" value="1"/>
</dbReference>
<accession>A0A395LKI8</accession>
<dbReference type="SUPFAM" id="SSF158745">
    <property type="entry name" value="LanC-like"/>
    <property type="match status" value="1"/>
</dbReference>
<gene>
    <name evidence="3" type="primary">lanM</name>
    <name evidence="3" type="ORF">DL238_05935</name>
</gene>
<dbReference type="GO" id="GO:0005975">
    <property type="term" value="P:carbohydrate metabolic process"/>
    <property type="evidence" value="ECO:0007669"/>
    <property type="project" value="InterPro"/>
</dbReference>
<dbReference type="Proteomes" id="UP000254101">
    <property type="component" value="Unassembled WGS sequence"/>
</dbReference>